<organism evidence="1">
    <name type="scientific">marine sediment metagenome</name>
    <dbReference type="NCBI Taxonomy" id="412755"/>
    <lineage>
        <taxon>unclassified sequences</taxon>
        <taxon>metagenomes</taxon>
        <taxon>ecological metagenomes</taxon>
    </lineage>
</organism>
<reference evidence="1" key="1">
    <citation type="journal article" date="2015" name="Nature">
        <title>Complex archaea that bridge the gap between prokaryotes and eukaryotes.</title>
        <authorList>
            <person name="Spang A."/>
            <person name="Saw J.H."/>
            <person name="Jorgensen S.L."/>
            <person name="Zaremba-Niedzwiedzka K."/>
            <person name="Martijn J."/>
            <person name="Lind A.E."/>
            <person name="van Eijk R."/>
            <person name="Schleper C."/>
            <person name="Guy L."/>
            <person name="Ettema T.J."/>
        </authorList>
    </citation>
    <scope>NUCLEOTIDE SEQUENCE</scope>
</reference>
<dbReference type="AlphaFoldDB" id="A0A0F9W2V6"/>
<proteinExistence type="predicted"/>
<sequence length="68" mass="7850">MAKKKDYGESYYYLDGKFLDRMDGSPETRRRVANKYRAKVVKIKNIRHSITGKGLEIRLSSLKKAGRG</sequence>
<gene>
    <name evidence="1" type="ORF">LCGC14_0412000</name>
</gene>
<dbReference type="EMBL" id="LAZR01000364">
    <property type="protein sequence ID" value="KKN72373.1"/>
    <property type="molecule type" value="Genomic_DNA"/>
</dbReference>
<comment type="caution">
    <text evidence="1">The sequence shown here is derived from an EMBL/GenBank/DDBJ whole genome shotgun (WGS) entry which is preliminary data.</text>
</comment>
<evidence type="ECO:0000313" key="1">
    <source>
        <dbReference type="EMBL" id="KKN72373.1"/>
    </source>
</evidence>
<name>A0A0F9W2V6_9ZZZZ</name>
<accession>A0A0F9W2V6</accession>
<protein>
    <submittedName>
        <fullName evidence="1">Uncharacterized protein</fullName>
    </submittedName>
</protein>